<organism evidence="5 6">
    <name type="scientific">Carnobacterium divergens</name>
    <name type="common">Lactobacillus divergens</name>
    <dbReference type="NCBI Taxonomy" id="2748"/>
    <lineage>
        <taxon>Bacteria</taxon>
        <taxon>Bacillati</taxon>
        <taxon>Bacillota</taxon>
        <taxon>Bacilli</taxon>
        <taxon>Lactobacillales</taxon>
        <taxon>Carnobacteriaceae</taxon>
        <taxon>Carnobacterium</taxon>
    </lineage>
</organism>
<dbReference type="InterPro" id="IPR051782">
    <property type="entry name" value="ABC_Transporter_VariousFunc"/>
</dbReference>
<dbReference type="GO" id="GO:0005524">
    <property type="term" value="F:ATP binding"/>
    <property type="evidence" value="ECO:0007669"/>
    <property type="project" value="UniProtKB-KW"/>
</dbReference>
<dbReference type="InterPro" id="IPR003593">
    <property type="entry name" value="AAA+_ATPase"/>
</dbReference>
<name>A0A7Z8CYT7_CARDV</name>
<keyword evidence="1" id="KW-0813">Transport</keyword>
<evidence type="ECO:0000259" key="4">
    <source>
        <dbReference type="PROSITE" id="PS50893"/>
    </source>
</evidence>
<feature type="domain" description="ABC transporter" evidence="4">
    <location>
        <begin position="1"/>
        <end position="226"/>
    </location>
</feature>
<proteinExistence type="predicted"/>
<keyword evidence="2" id="KW-0547">Nucleotide-binding</keyword>
<evidence type="ECO:0000313" key="5">
    <source>
        <dbReference type="EMBL" id="TFJ27359.1"/>
    </source>
</evidence>
<keyword evidence="3" id="KW-0067">ATP-binding</keyword>
<dbReference type="InterPro" id="IPR027417">
    <property type="entry name" value="P-loop_NTPase"/>
</dbReference>
<evidence type="ECO:0000256" key="3">
    <source>
        <dbReference type="ARBA" id="ARBA00022840"/>
    </source>
</evidence>
<dbReference type="PROSITE" id="PS50893">
    <property type="entry name" value="ABC_TRANSPORTER_2"/>
    <property type="match status" value="1"/>
</dbReference>
<dbReference type="Pfam" id="PF00005">
    <property type="entry name" value="ABC_tran"/>
    <property type="match status" value="1"/>
</dbReference>
<comment type="caution">
    <text evidence="5">The sequence shown here is derived from an EMBL/GenBank/DDBJ whole genome shotgun (WGS) entry which is preliminary data.</text>
</comment>
<dbReference type="SMART" id="SM00382">
    <property type="entry name" value="AAA"/>
    <property type="match status" value="1"/>
</dbReference>
<gene>
    <name evidence="5" type="ORF">CKN69_05775</name>
</gene>
<accession>A0A7Z8CYT7</accession>
<dbReference type="AlphaFoldDB" id="A0A7Z8CYT7"/>
<evidence type="ECO:0000313" key="6">
    <source>
        <dbReference type="Proteomes" id="UP000297938"/>
    </source>
</evidence>
<dbReference type="PANTHER" id="PTHR42939:SF1">
    <property type="entry name" value="ABC TRANSPORTER ATP-BINDING PROTEIN ALBC-RELATED"/>
    <property type="match status" value="1"/>
</dbReference>
<sequence>MDIQHLSKKISPSFSLSAITFTLKTGEITGLIGRNGNGKSSLFKTMVGLYQKDTGAVLIDGQEIEHFTEQKEHVFLLQDSIAYFDSLKLKEISAYYQLAYPRFNHDLFQRELKKIKLTLDERYGKLSKGTKTMIRLISAFATGATYLFLDEPLDGLDTIQRKRALGFILKQATSTQVSILIASHQLQELESIADRILVLKQGSLVKDFYLERLRSTAIKVQFVFVTKEIPSIIRENATLLSVEGRVLTYLFEELPQELEENIKETKPVLFERLPVSIEDIIRSQSTKDPDYQMMNQEEC</sequence>
<reference evidence="5 6" key="1">
    <citation type="journal article" date="2018" name="Int. J. Food Microbiol.">
        <title>Growth of Carnobacterium spp. isolated from chilled vacuum-packaged meat under relevant acidic conditions.</title>
        <authorList>
            <person name="Zhang P."/>
            <person name="Badoni M."/>
            <person name="Ganzle M."/>
            <person name="Yang X."/>
        </authorList>
    </citation>
    <scope>NUCLEOTIDE SEQUENCE [LARGE SCALE GENOMIC DNA]</scope>
    <source>
        <strain evidence="5 6">B2</strain>
    </source>
</reference>
<dbReference type="GO" id="GO:0016887">
    <property type="term" value="F:ATP hydrolysis activity"/>
    <property type="evidence" value="ECO:0007669"/>
    <property type="project" value="InterPro"/>
</dbReference>
<protein>
    <recommendedName>
        <fullName evidence="4">ABC transporter domain-containing protein</fullName>
    </recommendedName>
</protein>
<evidence type="ECO:0000256" key="2">
    <source>
        <dbReference type="ARBA" id="ARBA00022741"/>
    </source>
</evidence>
<dbReference type="RefSeq" id="WP_135025934.1">
    <property type="nucleotide sequence ID" value="NZ_CBCPJQ010000005.1"/>
</dbReference>
<dbReference type="SUPFAM" id="SSF52540">
    <property type="entry name" value="P-loop containing nucleoside triphosphate hydrolases"/>
    <property type="match status" value="1"/>
</dbReference>
<dbReference type="Gene3D" id="3.40.50.300">
    <property type="entry name" value="P-loop containing nucleotide triphosphate hydrolases"/>
    <property type="match status" value="1"/>
</dbReference>
<dbReference type="Proteomes" id="UP000297938">
    <property type="component" value="Unassembled WGS sequence"/>
</dbReference>
<evidence type="ECO:0000256" key="1">
    <source>
        <dbReference type="ARBA" id="ARBA00022448"/>
    </source>
</evidence>
<dbReference type="PANTHER" id="PTHR42939">
    <property type="entry name" value="ABC TRANSPORTER ATP-BINDING PROTEIN ALBC-RELATED"/>
    <property type="match status" value="1"/>
</dbReference>
<dbReference type="InterPro" id="IPR003439">
    <property type="entry name" value="ABC_transporter-like_ATP-bd"/>
</dbReference>
<dbReference type="EMBL" id="NRPP01000010">
    <property type="protein sequence ID" value="TFJ27359.1"/>
    <property type="molecule type" value="Genomic_DNA"/>
</dbReference>